<keyword evidence="3" id="KW-1185">Reference proteome</keyword>
<dbReference type="Proteomes" id="UP001189429">
    <property type="component" value="Unassembled WGS sequence"/>
</dbReference>
<sequence length="177" mass="18165">AHGDGWPGPRVAREPSAMALAAARAARQATNAVSGAGDAVSSAAAGAAGADSAAGGGPAATGRGGRMRNFAKANAEADADSEDAGDGGPRQNAEGGAEDAETRSKVQVWEWVDDLMEGFAELYKLTITGGHTCAEGIRRGAYPIKESCVESWDTIQRTFNPPSDSRRHGAAPTFRHE</sequence>
<feature type="region of interest" description="Disordered" evidence="1">
    <location>
        <begin position="157"/>
        <end position="177"/>
    </location>
</feature>
<dbReference type="EMBL" id="CAUYUJ010018120">
    <property type="protein sequence ID" value="CAK0880817.1"/>
    <property type="molecule type" value="Genomic_DNA"/>
</dbReference>
<feature type="compositionally biased region" description="Gly residues" evidence="1">
    <location>
        <begin position="54"/>
        <end position="64"/>
    </location>
</feature>
<gene>
    <name evidence="2" type="ORF">PCOR1329_LOCUS63844</name>
</gene>
<proteinExistence type="predicted"/>
<feature type="compositionally biased region" description="Low complexity" evidence="1">
    <location>
        <begin position="24"/>
        <end position="53"/>
    </location>
</feature>
<feature type="region of interest" description="Disordered" evidence="1">
    <location>
        <begin position="24"/>
        <end position="104"/>
    </location>
</feature>
<evidence type="ECO:0000313" key="2">
    <source>
        <dbReference type="EMBL" id="CAK0880817.1"/>
    </source>
</evidence>
<reference evidence="2" key="1">
    <citation type="submission" date="2023-10" db="EMBL/GenBank/DDBJ databases">
        <authorList>
            <person name="Chen Y."/>
            <person name="Shah S."/>
            <person name="Dougan E. K."/>
            <person name="Thang M."/>
            <person name="Chan C."/>
        </authorList>
    </citation>
    <scope>NUCLEOTIDE SEQUENCE [LARGE SCALE GENOMIC DNA]</scope>
</reference>
<protein>
    <submittedName>
        <fullName evidence="2">Uncharacterized protein</fullName>
    </submittedName>
</protein>
<name>A0ABN9W7N0_9DINO</name>
<comment type="caution">
    <text evidence="2">The sequence shown here is derived from an EMBL/GenBank/DDBJ whole genome shotgun (WGS) entry which is preliminary data.</text>
</comment>
<evidence type="ECO:0000313" key="3">
    <source>
        <dbReference type="Proteomes" id="UP001189429"/>
    </source>
</evidence>
<evidence type="ECO:0000256" key="1">
    <source>
        <dbReference type="SAM" id="MobiDB-lite"/>
    </source>
</evidence>
<organism evidence="2 3">
    <name type="scientific">Prorocentrum cordatum</name>
    <dbReference type="NCBI Taxonomy" id="2364126"/>
    <lineage>
        <taxon>Eukaryota</taxon>
        <taxon>Sar</taxon>
        <taxon>Alveolata</taxon>
        <taxon>Dinophyceae</taxon>
        <taxon>Prorocentrales</taxon>
        <taxon>Prorocentraceae</taxon>
        <taxon>Prorocentrum</taxon>
    </lineage>
</organism>
<feature type="non-terminal residue" evidence="2">
    <location>
        <position position="1"/>
    </location>
</feature>
<accession>A0ABN9W7N0</accession>